<dbReference type="SUPFAM" id="SSF46955">
    <property type="entry name" value="Putative DNA-binding domain"/>
    <property type="match status" value="1"/>
</dbReference>
<evidence type="ECO:0000256" key="1">
    <source>
        <dbReference type="ARBA" id="ARBA00023125"/>
    </source>
</evidence>
<sequence length="319" mass="38553">MALLKIKEFAQKSGVSQRTLRHYDKLGLLSPSYRADNGYRYYNKDDFSRLQQINILKTFGFSLKEIQQFIDNHENINSSLKSQSFLLKLKSQTYFRIASLMDNIIENQESIKWEEFYKLALFLKTDLETWEDLKHLQLKNDLTDEFRIEFLEFKKYQSDISNQKERAFFLGLWSKIEDKVKVLMEEERSQGKLQDQQIELIIVDYLKFLNKTFYGSRDFLLTRNFHQQITEKYSFLHNHSIIEWIENKEQQLWIEKIEKLYKNRQHENQLQQRNEFLGFLNHVGITIPLFKQIYLINLESYYSDTIKLEYVKKLLNLGT</sequence>
<dbReference type="SMART" id="SM00422">
    <property type="entry name" value="HTH_MERR"/>
    <property type="match status" value="1"/>
</dbReference>
<dbReference type="PROSITE" id="PS50937">
    <property type="entry name" value="HTH_MERR_2"/>
    <property type="match status" value="1"/>
</dbReference>
<dbReference type="InterPro" id="IPR000551">
    <property type="entry name" value="MerR-type_HTH_dom"/>
</dbReference>
<name>A0A220VHC0_9GAMM</name>
<dbReference type="Pfam" id="PF13411">
    <property type="entry name" value="MerR_1"/>
    <property type="match status" value="1"/>
</dbReference>
<dbReference type="RefSeq" id="WP_089074609.1">
    <property type="nucleotide sequence ID" value="NZ_CBCSAM010000003.1"/>
</dbReference>
<dbReference type="GO" id="GO:0003677">
    <property type="term" value="F:DNA binding"/>
    <property type="evidence" value="ECO:0007669"/>
    <property type="project" value="UniProtKB-KW"/>
</dbReference>
<proteinExistence type="predicted"/>
<organism evidence="3 4">
    <name type="scientific">Paraphotobacterium marinum</name>
    <dbReference type="NCBI Taxonomy" id="1755811"/>
    <lineage>
        <taxon>Bacteria</taxon>
        <taxon>Pseudomonadati</taxon>
        <taxon>Pseudomonadota</taxon>
        <taxon>Gammaproteobacteria</taxon>
        <taxon>Vibrionales</taxon>
        <taxon>Vibrionaceae</taxon>
        <taxon>Paraphotobacterium</taxon>
    </lineage>
</organism>
<dbReference type="GO" id="GO:0003700">
    <property type="term" value="F:DNA-binding transcription factor activity"/>
    <property type="evidence" value="ECO:0007669"/>
    <property type="project" value="InterPro"/>
</dbReference>
<gene>
    <name evidence="3" type="ORF">CF386_11685</name>
</gene>
<dbReference type="EMBL" id="CP022356">
    <property type="protein sequence ID" value="ASK79701.1"/>
    <property type="molecule type" value="Genomic_DNA"/>
</dbReference>
<feature type="domain" description="HTH merR-type" evidence="2">
    <location>
        <begin position="3"/>
        <end position="72"/>
    </location>
</feature>
<dbReference type="PANTHER" id="PTHR30204">
    <property type="entry name" value="REDOX-CYCLING DRUG-SENSING TRANSCRIPTIONAL ACTIVATOR SOXR"/>
    <property type="match status" value="1"/>
</dbReference>
<dbReference type="PANTHER" id="PTHR30204:SF96">
    <property type="entry name" value="CHROMOSOME-ANCHORING PROTEIN RACA"/>
    <property type="match status" value="1"/>
</dbReference>
<dbReference type="Proteomes" id="UP000242175">
    <property type="component" value="Chromosome small"/>
</dbReference>
<keyword evidence="4" id="KW-1185">Reference proteome</keyword>
<keyword evidence="1" id="KW-0238">DNA-binding</keyword>
<dbReference type="KEGG" id="pmai:CF386_11685"/>
<dbReference type="CDD" id="cd01106">
    <property type="entry name" value="HTH_TipAL-Mta"/>
    <property type="match status" value="1"/>
</dbReference>
<dbReference type="PRINTS" id="PR00040">
    <property type="entry name" value="HTHMERR"/>
</dbReference>
<evidence type="ECO:0000313" key="4">
    <source>
        <dbReference type="Proteomes" id="UP000242175"/>
    </source>
</evidence>
<protein>
    <recommendedName>
        <fullName evidence="2">HTH merR-type domain-containing protein</fullName>
    </recommendedName>
</protein>
<dbReference type="AlphaFoldDB" id="A0A220VHC0"/>
<evidence type="ECO:0000259" key="2">
    <source>
        <dbReference type="PROSITE" id="PS50937"/>
    </source>
</evidence>
<evidence type="ECO:0000313" key="3">
    <source>
        <dbReference type="EMBL" id="ASK79701.1"/>
    </source>
</evidence>
<dbReference type="OrthoDB" id="9802039at2"/>
<dbReference type="Gene3D" id="1.10.1660.10">
    <property type="match status" value="1"/>
</dbReference>
<dbReference type="InterPro" id="IPR009061">
    <property type="entry name" value="DNA-bd_dom_put_sf"/>
</dbReference>
<accession>A0A220VHC0</accession>
<dbReference type="InterPro" id="IPR047057">
    <property type="entry name" value="MerR_fam"/>
</dbReference>
<reference evidence="3 4" key="1">
    <citation type="journal article" date="2016" name="Int. J. Syst. Evol. Microbiol.">
        <title>Paraphotobacterium marinum gen. nov., sp. nov., a member of the family Vibrionaceae, isolated from surface seawater.</title>
        <authorList>
            <person name="Huang Z."/>
            <person name="Dong C."/>
            <person name="Shao Z."/>
        </authorList>
    </citation>
    <scope>NUCLEOTIDE SEQUENCE [LARGE SCALE GENOMIC DNA]</scope>
    <source>
        <strain evidence="3 4">NSCS20N07D</strain>
    </source>
</reference>